<dbReference type="Gene3D" id="2.70.210.12">
    <property type="entry name" value="GTP1/OBG domain"/>
    <property type="match status" value="1"/>
</dbReference>
<feature type="domain" description="Obg" evidence="5">
    <location>
        <begin position="62"/>
        <end position="291"/>
    </location>
</feature>
<dbReference type="PROSITE" id="PS51710">
    <property type="entry name" value="G_OBG"/>
    <property type="match status" value="1"/>
</dbReference>
<dbReference type="Pfam" id="PF01926">
    <property type="entry name" value="MMR_HSR1"/>
    <property type="match status" value="1"/>
</dbReference>
<dbReference type="InterPro" id="IPR006169">
    <property type="entry name" value="GTP1_OBG_dom"/>
</dbReference>
<dbReference type="Gene3D" id="3.40.50.300">
    <property type="entry name" value="P-loop containing nucleotide triphosphate hydrolases"/>
    <property type="match status" value="1"/>
</dbReference>
<dbReference type="PANTHER" id="PTHR11702">
    <property type="entry name" value="DEVELOPMENTALLY REGULATED GTP-BINDING PROTEIN-RELATED"/>
    <property type="match status" value="1"/>
</dbReference>
<dbReference type="EMBL" id="JAKEKT020000073">
    <property type="protein sequence ID" value="KAL1638850.1"/>
    <property type="molecule type" value="Genomic_DNA"/>
</dbReference>
<evidence type="ECO:0000259" key="5">
    <source>
        <dbReference type="PROSITE" id="PS51883"/>
    </source>
</evidence>
<evidence type="ECO:0000313" key="7">
    <source>
        <dbReference type="Proteomes" id="UP001521184"/>
    </source>
</evidence>
<dbReference type="Pfam" id="PF01018">
    <property type="entry name" value="GTP1_OBG"/>
    <property type="match status" value="1"/>
</dbReference>
<protein>
    <submittedName>
        <fullName evidence="6">GTPase of the mitochondrial inner membrane that associates with the large ribosomal subunit</fullName>
    </submittedName>
</protein>
<dbReference type="Pfam" id="PF24864">
    <property type="entry name" value="DUF7730"/>
    <property type="match status" value="1"/>
</dbReference>
<dbReference type="PANTHER" id="PTHR11702:SF31">
    <property type="entry name" value="MITOCHONDRIAL RIBOSOME-ASSOCIATED GTPASE 2"/>
    <property type="match status" value="1"/>
</dbReference>
<accession>A0ABR3TH79</accession>
<evidence type="ECO:0000256" key="2">
    <source>
        <dbReference type="ARBA" id="ARBA00023134"/>
    </source>
</evidence>
<dbReference type="InterPro" id="IPR056632">
    <property type="entry name" value="DUF7730"/>
</dbReference>
<keyword evidence="1" id="KW-0547">Nucleotide-binding</keyword>
<dbReference type="Proteomes" id="UP001521184">
    <property type="component" value="Unassembled WGS sequence"/>
</dbReference>
<dbReference type="SUPFAM" id="SSF52540">
    <property type="entry name" value="P-loop containing nucleoside triphosphate hydrolases"/>
    <property type="match status" value="1"/>
</dbReference>
<dbReference type="SUPFAM" id="SSF82051">
    <property type="entry name" value="Obg GTP-binding protein N-terminal domain"/>
    <property type="match status" value="1"/>
</dbReference>
<dbReference type="PRINTS" id="PR00326">
    <property type="entry name" value="GTP1OBG"/>
</dbReference>
<dbReference type="InterPro" id="IPR045086">
    <property type="entry name" value="OBG_GTPase"/>
</dbReference>
<dbReference type="CDD" id="cd01898">
    <property type="entry name" value="Obg"/>
    <property type="match status" value="1"/>
</dbReference>
<proteinExistence type="predicted"/>
<reference evidence="6 7" key="1">
    <citation type="journal article" date="2023" name="Plant Dis.">
        <title>First Report of Diplodia intermedia Causing Canker and Dieback Diseases on Apple Trees in Canada.</title>
        <authorList>
            <person name="Ellouze W."/>
            <person name="Ilyukhin E."/>
            <person name="Sulman M."/>
            <person name="Ali S."/>
        </authorList>
    </citation>
    <scope>NUCLEOTIDE SEQUENCE [LARGE SCALE GENOMIC DNA]</scope>
    <source>
        <strain evidence="6 7">M45-28</strain>
    </source>
</reference>
<feature type="region of interest" description="Disordered" evidence="3">
    <location>
        <begin position="36"/>
        <end position="57"/>
    </location>
</feature>
<dbReference type="PROSITE" id="PS51883">
    <property type="entry name" value="OBG"/>
    <property type="match status" value="1"/>
</dbReference>
<dbReference type="InterPro" id="IPR031167">
    <property type="entry name" value="G_OBG"/>
</dbReference>
<evidence type="ECO:0000256" key="3">
    <source>
        <dbReference type="SAM" id="MobiDB-lite"/>
    </source>
</evidence>
<keyword evidence="7" id="KW-1185">Reference proteome</keyword>
<evidence type="ECO:0000259" key="4">
    <source>
        <dbReference type="PROSITE" id="PS51710"/>
    </source>
</evidence>
<name>A0ABR3TH79_9PEZI</name>
<sequence>MPFLYPSVPDAFFHSARPVLFRLSRARRPRCYSSLHNESNIESQPEAEERSLDPPPDSYAITPFADKATLMLHAGPGGHGCISFLREKYIEEGPPNGGDGGTGGNIFIQAVRGETSLHKLARRREIRAGRGRNGQGKLRGGERGGDVLLTVPVGTVVREIWRHDPVEEEQERIRQERALRRAQKAAGEEVPQQVRPEKWLLYPGASPSLLTRTDMPKLPGPQRSAIAHSAPQGPIRLDLDKPMERPLLLVPGAVGGLGNPHFVSKTILRPHFATRGLDPMQLAVQLELKLLADVGLVGLPNAGKSTLIRALSNSRARIGNWAFTTLQPNIGTVVLDNHKGRPRLGQRRGAASRDNFTIADIPGLIEDAHLDKGLGLGFLRHVERAAILAFVVDLTAGDPVATLKSLWREVGEYETLRGHELNAETQRSMAEKPTPRLSNPAMFEPSAALDLEPLALPPMSAKPWFVVATKADLEGTQEKFAELQAYLAGVGKGTVEHPSGKKNAWKKRVEALPLTAGRRRSSRLHERASTHQPRSEATLLGLPTEIRLYIYAYLLPDKKGCQANCACHKSEKDDCELSAHHTDKEPRGYLALLLSCRTIFDEAVEMLYKPIIAPGGKDGRVPSLLVTADTINLPEYPKMFCRNHLTYRDGTAGVFQRIKNLNIHICSDFEHMSICSCCGEWHNLDHDECPHPFGFDDKSQAIDNIRWLAEQLSRSAGFDHLGITMEWEQEDDFHCDPPDIEDSQSLLKPFKAVRNVKELKIGGLGTFIELMMDWGDIEDEMLASWEEVIAYKKEMRVILGSNAPVNENPIPLSTWLNFKQIVRRLMGFAPQVGAQRFLGQAASAVRAQDKKAFQKASNGLFNEWKEEQKQRKKIATQFSELRQTTFLDIPAGQRKEDDPEGLDFYFSWSDPSIDKDDRAAYIRFLESID</sequence>
<dbReference type="InterPro" id="IPR036726">
    <property type="entry name" value="GTP1_OBG_dom_sf"/>
</dbReference>
<evidence type="ECO:0000313" key="6">
    <source>
        <dbReference type="EMBL" id="KAL1638850.1"/>
    </source>
</evidence>
<organism evidence="6 7">
    <name type="scientific">Diplodia intermedia</name>
    <dbReference type="NCBI Taxonomy" id="856260"/>
    <lineage>
        <taxon>Eukaryota</taxon>
        <taxon>Fungi</taxon>
        <taxon>Dikarya</taxon>
        <taxon>Ascomycota</taxon>
        <taxon>Pezizomycotina</taxon>
        <taxon>Dothideomycetes</taxon>
        <taxon>Dothideomycetes incertae sedis</taxon>
        <taxon>Botryosphaeriales</taxon>
        <taxon>Botryosphaeriaceae</taxon>
        <taxon>Diplodia</taxon>
    </lineage>
</organism>
<evidence type="ECO:0000256" key="1">
    <source>
        <dbReference type="ARBA" id="ARBA00022741"/>
    </source>
</evidence>
<dbReference type="InterPro" id="IPR027417">
    <property type="entry name" value="P-loop_NTPase"/>
</dbReference>
<dbReference type="InterPro" id="IPR006073">
    <property type="entry name" value="GTP-bd"/>
</dbReference>
<feature type="domain" description="OBG-type G" evidence="4">
    <location>
        <begin position="292"/>
        <end position="487"/>
    </location>
</feature>
<comment type="caution">
    <text evidence="6">The sequence shown here is derived from an EMBL/GenBank/DDBJ whole genome shotgun (WGS) entry which is preliminary data.</text>
</comment>
<gene>
    <name evidence="6" type="primary">MTG2</name>
    <name evidence="6" type="ORF">SLS58_008555</name>
</gene>
<keyword evidence="2" id="KW-0342">GTP-binding</keyword>